<accession>A0A6A6SR57</accession>
<feature type="compositionally biased region" description="Low complexity" evidence="1">
    <location>
        <begin position="155"/>
        <end position="166"/>
    </location>
</feature>
<feature type="compositionally biased region" description="Polar residues" evidence="1">
    <location>
        <begin position="229"/>
        <end position="243"/>
    </location>
</feature>
<feature type="region of interest" description="Disordered" evidence="1">
    <location>
        <begin position="1"/>
        <end position="75"/>
    </location>
</feature>
<dbReference type="EMBL" id="MU004508">
    <property type="protein sequence ID" value="KAF2649073.1"/>
    <property type="molecule type" value="Genomic_DNA"/>
</dbReference>
<dbReference type="OrthoDB" id="5349119at2759"/>
<reference evidence="2" key="1">
    <citation type="journal article" date="2020" name="Stud. Mycol.">
        <title>101 Dothideomycetes genomes: a test case for predicting lifestyles and emergence of pathogens.</title>
        <authorList>
            <person name="Haridas S."/>
            <person name="Albert R."/>
            <person name="Binder M."/>
            <person name="Bloem J."/>
            <person name="Labutti K."/>
            <person name="Salamov A."/>
            <person name="Andreopoulos B."/>
            <person name="Baker S."/>
            <person name="Barry K."/>
            <person name="Bills G."/>
            <person name="Bluhm B."/>
            <person name="Cannon C."/>
            <person name="Castanera R."/>
            <person name="Culley D."/>
            <person name="Daum C."/>
            <person name="Ezra D."/>
            <person name="Gonzalez J."/>
            <person name="Henrissat B."/>
            <person name="Kuo A."/>
            <person name="Liang C."/>
            <person name="Lipzen A."/>
            <person name="Lutzoni F."/>
            <person name="Magnuson J."/>
            <person name="Mondo S."/>
            <person name="Nolan M."/>
            <person name="Ohm R."/>
            <person name="Pangilinan J."/>
            <person name="Park H.-J."/>
            <person name="Ramirez L."/>
            <person name="Alfaro M."/>
            <person name="Sun H."/>
            <person name="Tritt A."/>
            <person name="Yoshinaga Y."/>
            <person name="Zwiers L.-H."/>
            <person name="Turgeon B."/>
            <person name="Goodwin S."/>
            <person name="Spatafora J."/>
            <person name="Crous P."/>
            <person name="Grigoriev I."/>
        </authorList>
    </citation>
    <scope>NUCLEOTIDE SEQUENCE</scope>
    <source>
        <strain evidence="2">CBS 122681</strain>
    </source>
</reference>
<protein>
    <recommendedName>
        <fullName evidence="4">Structure-specific endonuclease subunit SLX4</fullName>
    </recommendedName>
</protein>
<dbReference type="Proteomes" id="UP000799324">
    <property type="component" value="Unassembled WGS sequence"/>
</dbReference>
<evidence type="ECO:0008006" key="4">
    <source>
        <dbReference type="Google" id="ProtNLM"/>
    </source>
</evidence>
<feature type="region of interest" description="Disordered" evidence="1">
    <location>
        <begin position="629"/>
        <end position="746"/>
    </location>
</feature>
<feature type="compositionally biased region" description="Polar residues" evidence="1">
    <location>
        <begin position="416"/>
        <end position="433"/>
    </location>
</feature>
<feature type="compositionally biased region" description="Basic and acidic residues" evidence="1">
    <location>
        <begin position="294"/>
        <end position="305"/>
    </location>
</feature>
<dbReference type="AlphaFoldDB" id="A0A6A6SR57"/>
<feature type="compositionally biased region" description="Acidic residues" evidence="1">
    <location>
        <begin position="816"/>
        <end position="825"/>
    </location>
</feature>
<keyword evidence="3" id="KW-1185">Reference proteome</keyword>
<evidence type="ECO:0000313" key="2">
    <source>
        <dbReference type="EMBL" id="KAF2649073.1"/>
    </source>
</evidence>
<evidence type="ECO:0000256" key="1">
    <source>
        <dbReference type="SAM" id="MobiDB-lite"/>
    </source>
</evidence>
<evidence type="ECO:0000313" key="3">
    <source>
        <dbReference type="Proteomes" id="UP000799324"/>
    </source>
</evidence>
<gene>
    <name evidence="2" type="ORF">K491DRAFT_783598</name>
</gene>
<proteinExistence type="predicted"/>
<feature type="compositionally biased region" description="Pro residues" evidence="1">
    <location>
        <begin position="731"/>
        <end position="742"/>
    </location>
</feature>
<feature type="compositionally biased region" description="Basic residues" evidence="1">
    <location>
        <begin position="920"/>
        <end position="931"/>
    </location>
</feature>
<sequence length="1100" mass="118849">MAGSFQLMLLSSSPPGSSGGLRCFSPRPPAQQRVAMAPPAHQTPSPPETTKTKTPGALQTGSRAAPISDGAPVGFATAGSLVKSRHFALDADHDSAGIGPAQSRHSSLQHADTAAEAPKKRRRLSTKAAATSSMAHVEPKRPRARNANKGKSHNAASRPAASTTSAHFSETAAPAIDPIDETAPPAPANSKSAKPRKPRAKKQQSKVVKPKTAATSRGKAAPKAPATVSGHSPQETFNSNSGNGKVAGGMQGRTEVPDSEDDSIYELPSSPRYMPSPSKNLILPYPLQQAHDLDEAVTRRRDWTPTRDTGSRAALEGSTAKENIPLPTKPAAFTSIISGYAFADAQPLSKADQEVAHNQEVRVTKKRRIELIEVPANQPASRSASPEKGKAPKKKPRTITDIVTNQYALPVETAPDPQSVSSAFFQTRTSTTKVPLKDTSEKTDAKPAKRPARKRALSKASEKGESKSRKASAKSAAKPKLVAEKLLSPESAMTRLNQQDILFGTSSQLALEESPSMIREIQRAIKSSEQDSEVLHTVQPNASTMSRSLGMLRLEKIEGRRQLWAASTRDDDGKLLERQDDLYIPEPDRTQDFPLLMDGSAEEAERAGLLASRTRDMLTLREQYRDCEVMQPVKTKDGRTFYGPSGSRHPSPGKPSESAKKKATHNNSNSPILLSSDPPVPIEKSSPGIREASPPPSHQPTLLGTVNTTNRPTRHTAHPTPALRYSLIAPLPRPDPSPPFEPDPFVASPLHPQIVIPADKVNDPAYSPLFPVSVDSPGFPVSISTPKKPRGRPPKNQSAIARVPKSSLQSIPESELIYDSEDDEALSPTPPRLGISLFSSSSSPSLVVGPPPHDRALAQEKPVNSGPLFSKAPIAPYDPQGRAAPRGLLADRPPLDLSKRGPALPQPLVRNCEPAQSGKSKGKATGRKPRSAKLKPLLDTIPEGKSTVITFERPKQDPINIQVIDEADFDFLSLKDPLFKRLSTHYNQVVREENTDDDSLLTYKELLQPIILEDLTAKFNAAGFRAWDRATKDDIKLVNDYRVSKGMAPDYNWTVPKGKVLGRPKPLQLDLIKEWAEKMGFTIVQIGDGKSRIGMGKGLY</sequence>
<feature type="region of interest" description="Disordered" evidence="1">
    <location>
        <begin position="294"/>
        <end position="323"/>
    </location>
</feature>
<organism evidence="2 3">
    <name type="scientific">Lophiostoma macrostomum CBS 122681</name>
    <dbReference type="NCBI Taxonomy" id="1314788"/>
    <lineage>
        <taxon>Eukaryota</taxon>
        <taxon>Fungi</taxon>
        <taxon>Dikarya</taxon>
        <taxon>Ascomycota</taxon>
        <taxon>Pezizomycotina</taxon>
        <taxon>Dothideomycetes</taxon>
        <taxon>Pleosporomycetidae</taxon>
        <taxon>Pleosporales</taxon>
        <taxon>Lophiostomataceae</taxon>
        <taxon>Lophiostoma</taxon>
    </lineage>
</organism>
<feature type="compositionally biased region" description="Basic residues" evidence="1">
    <location>
        <begin position="142"/>
        <end position="152"/>
    </location>
</feature>
<feature type="compositionally biased region" description="Low complexity" evidence="1">
    <location>
        <begin position="836"/>
        <end position="848"/>
    </location>
</feature>
<feature type="compositionally biased region" description="Polar residues" evidence="1">
    <location>
        <begin position="699"/>
        <end position="711"/>
    </location>
</feature>
<feature type="region of interest" description="Disordered" evidence="1">
    <location>
        <begin position="92"/>
        <end position="282"/>
    </location>
</feature>
<feature type="compositionally biased region" description="Basic and acidic residues" evidence="1">
    <location>
        <begin position="435"/>
        <end position="447"/>
    </location>
</feature>
<feature type="compositionally biased region" description="Basic residues" evidence="1">
    <location>
        <begin position="193"/>
        <end position="204"/>
    </location>
</feature>
<feature type="compositionally biased region" description="Basic residues" evidence="1">
    <location>
        <begin position="448"/>
        <end position="457"/>
    </location>
</feature>
<feature type="region of interest" description="Disordered" evidence="1">
    <location>
        <begin position="775"/>
        <end position="931"/>
    </location>
</feature>
<name>A0A6A6SR57_9PLEO</name>
<feature type="region of interest" description="Disordered" evidence="1">
    <location>
        <begin position="372"/>
        <end position="480"/>
    </location>
</feature>
<feature type="compositionally biased region" description="Basic and acidic residues" evidence="1">
    <location>
        <begin position="629"/>
        <end position="639"/>
    </location>
</feature>